<sequence length="259" mass="26396">MGIDPNELAQLFGSMAQQNQAGAVQTTAAPAALPTTQSAPVDKTNAPSSTTPTADAESSTVAAPTVAAGSGDNTVTIVNTSNHEEKIGEFLNGGSTTQPVAEITLKPGESGTLSYANGQGGYMAEADASGTYRSTASRLEFYADANGINNTDVSYIDGRNAAIQVSDDRGNTLGDAESIAASAPESTLSKDSAGNATIAGWYDGSNSTMQAGGAYMEQKLGTGNAYIHPNDDQNGTADTNPMTMAQDVSQNYVARFGDA</sequence>
<dbReference type="Proteomes" id="UP000196086">
    <property type="component" value="Unassembled WGS sequence"/>
</dbReference>
<dbReference type="InterPro" id="IPR037176">
    <property type="entry name" value="Osmotin/thaumatin-like_sf"/>
</dbReference>
<dbReference type="SUPFAM" id="SSF49870">
    <property type="entry name" value="Osmotin, thaumatin-like protein"/>
    <property type="match status" value="1"/>
</dbReference>
<reference evidence="2 3" key="1">
    <citation type="submission" date="2014-06" db="EMBL/GenBank/DDBJ databases">
        <authorList>
            <person name="Ju J."/>
            <person name="Zhang J."/>
        </authorList>
    </citation>
    <scope>NUCLEOTIDE SEQUENCE [LARGE SCALE GENOMIC DNA]</scope>
    <source>
        <strain evidence="2 3">DsW_47</strain>
    </source>
</reference>
<proteinExistence type="predicted"/>
<gene>
    <name evidence="2" type="ORF">HK14_01380</name>
</gene>
<organism evidence="2 3">
    <name type="scientific">Acetobacter cibinongensis</name>
    <dbReference type="NCBI Taxonomy" id="146475"/>
    <lineage>
        <taxon>Bacteria</taxon>
        <taxon>Pseudomonadati</taxon>
        <taxon>Pseudomonadota</taxon>
        <taxon>Alphaproteobacteria</taxon>
        <taxon>Acetobacterales</taxon>
        <taxon>Acetobacteraceae</taxon>
        <taxon>Acetobacter</taxon>
    </lineage>
</organism>
<feature type="region of interest" description="Disordered" evidence="1">
    <location>
        <begin position="18"/>
        <end position="71"/>
    </location>
</feature>
<name>A0A1Z5YWR2_9PROT</name>
<protein>
    <submittedName>
        <fullName evidence="2">Uncharacterized protein</fullName>
    </submittedName>
</protein>
<feature type="compositionally biased region" description="Polar residues" evidence="1">
    <location>
        <begin position="45"/>
        <end position="62"/>
    </location>
</feature>
<dbReference type="EMBL" id="JOMQ01000011">
    <property type="protein sequence ID" value="OUJ03609.1"/>
    <property type="molecule type" value="Genomic_DNA"/>
</dbReference>
<evidence type="ECO:0000256" key="1">
    <source>
        <dbReference type="SAM" id="MobiDB-lite"/>
    </source>
</evidence>
<comment type="caution">
    <text evidence="2">The sequence shown here is derived from an EMBL/GenBank/DDBJ whole genome shotgun (WGS) entry which is preliminary data.</text>
</comment>
<feature type="compositionally biased region" description="Low complexity" evidence="1">
    <location>
        <begin position="20"/>
        <end position="40"/>
    </location>
</feature>
<evidence type="ECO:0000313" key="3">
    <source>
        <dbReference type="Proteomes" id="UP000196086"/>
    </source>
</evidence>
<accession>A0A1Z5YWR2</accession>
<dbReference type="AlphaFoldDB" id="A0A1Z5YWR2"/>
<evidence type="ECO:0000313" key="2">
    <source>
        <dbReference type="EMBL" id="OUJ03609.1"/>
    </source>
</evidence>